<name>A0ABV5FXP7_9MICC</name>
<sequence>MLVRSSVEQFSPFSGHEVSHEIAGLTGRLLDGLRHDGVPGFHGSVIDPILGTAGLQSDAHECTADESHDSSDGGAGHRDD</sequence>
<protein>
    <submittedName>
        <fullName evidence="2">Uncharacterized protein</fullName>
    </submittedName>
</protein>
<gene>
    <name evidence="2" type="ORF">ACFFX0_07295</name>
</gene>
<evidence type="ECO:0000313" key="3">
    <source>
        <dbReference type="Proteomes" id="UP001589575"/>
    </source>
</evidence>
<organism evidence="2 3">
    <name type="scientific">Citricoccus parietis</name>
    <dbReference type="NCBI Taxonomy" id="592307"/>
    <lineage>
        <taxon>Bacteria</taxon>
        <taxon>Bacillati</taxon>
        <taxon>Actinomycetota</taxon>
        <taxon>Actinomycetes</taxon>
        <taxon>Micrococcales</taxon>
        <taxon>Micrococcaceae</taxon>
        <taxon>Citricoccus</taxon>
    </lineage>
</organism>
<evidence type="ECO:0000313" key="2">
    <source>
        <dbReference type="EMBL" id="MFB9071008.1"/>
    </source>
</evidence>
<feature type="region of interest" description="Disordered" evidence="1">
    <location>
        <begin position="57"/>
        <end position="80"/>
    </location>
</feature>
<proteinExistence type="predicted"/>
<accession>A0ABV5FXP7</accession>
<evidence type="ECO:0000256" key="1">
    <source>
        <dbReference type="SAM" id="MobiDB-lite"/>
    </source>
</evidence>
<reference evidence="2 3" key="1">
    <citation type="submission" date="2024-09" db="EMBL/GenBank/DDBJ databases">
        <authorList>
            <person name="Sun Q."/>
            <person name="Mori K."/>
        </authorList>
    </citation>
    <scope>NUCLEOTIDE SEQUENCE [LARGE SCALE GENOMIC DNA]</scope>
    <source>
        <strain evidence="2 3">CCM 7609</strain>
    </source>
</reference>
<keyword evidence="3" id="KW-1185">Reference proteome</keyword>
<dbReference type="Proteomes" id="UP001589575">
    <property type="component" value="Unassembled WGS sequence"/>
</dbReference>
<dbReference type="EMBL" id="JBHMFI010000001">
    <property type="protein sequence ID" value="MFB9071008.1"/>
    <property type="molecule type" value="Genomic_DNA"/>
</dbReference>
<feature type="compositionally biased region" description="Basic and acidic residues" evidence="1">
    <location>
        <begin position="58"/>
        <end position="80"/>
    </location>
</feature>
<comment type="caution">
    <text evidence="2">The sequence shown here is derived from an EMBL/GenBank/DDBJ whole genome shotgun (WGS) entry which is preliminary data.</text>
</comment>